<evidence type="ECO:0000256" key="5">
    <source>
        <dbReference type="ARBA" id="ARBA00022833"/>
    </source>
</evidence>
<sequence>MKLLIQNGHVIDPDTGKDGIYDVLVAEGRILRVDRHIDEEADRTVNAEGLYVMPGIIDLHVHLRDPGLEYKETLQTGALAAAKGGVTTMCAMPNTKPVTDSPEMIRSQRERARKECAVHVSFVGAVTKGQEGKELTDIAAMKKEGMLCISEDGKSVMDAGLYREAMKIAARENVLVLAHCEDKNMVAGGVMNACKKAEELGLPGITNGVEDVIAARDILLAKETGARLHLCHCSTKDSVELVRLAKEAGLPVSAEVCPHHFTLTSEDIPCDDANYKMNPPLREREDVDALIDGLKKGIIDVISTDHAPHGEEEKSRGFANSPFGIVGLETSVGVTMTELVHTGILTPMEMADRMSFRPAKLLGIDKGSLAEGKCADVVLIDPDKEWTVRREELVSKGKNTPFDGRKLRGAVVMTIVDGEIVYTDMEEK</sequence>
<evidence type="ECO:0000313" key="10">
    <source>
        <dbReference type="EMBL" id="MDI9240953.1"/>
    </source>
</evidence>
<feature type="domain" description="Amidohydrolase 3" evidence="8">
    <location>
        <begin position="348"/>
        <end position="422"/>
    </location>
</feature>
<evidence type="ECO:0000256" key="6">
    <source>
        <dbReference type="ARBA" id="ARBA00022975"/>
    </source>
</evidence>
<dbReference type="InterPro" id="IPR004722">
    <property type="entry name" value="DHOase"/>
</dbReference>
<dbReference type="GO" id="GO:0004038">
    <property type="term" value="F:allantoinase activity"/>
    <property type="evidence" value="ECO:0007669"/>
    <property type="project" value="TreeGrafter"/>
</dbReference>
<dbReference type="AlphaFoldDB" id="A0AAP4B909"/>
<dbReference type="SUPFAM" id="SSF51338">
    <property type="entry name" value="Composite domain of metallo-dependent hydrolases"/>
    <property type="match status" value="1"/>
</dbReference>
<evidence type="ECO:0000256" key="7">
    <source>
        <dbReference type="HAMAP-Rule" id="MF_00220"/>
    </source>
</evidence>
<dbReference type="InterPro" id="IPR013108">
    <property type="entry name" value="Amidohydro_3"/>
</dbReference>
<feature type="binding site" evidence="7">
    <location>
        <position position="278"/>
    </location>
    <ligand>
        <name>substrate</name>
    </ligand>
</feature>
<feature type="binding site" evidence="7">
    <location>
        <position position="309"/>
    </location>
    <ligand>
        <name>substrate</name>
    </ligand>
</feature>
<dbReference type="InterPro" id="IPR050138">
    <property type="entry name" value="DHOase/Allantoinase_Hydrolase"/>
</dbReference>
<evidence type="ECO:0000256" key="3">
    <source>
        <dbReference type="ARBA" id="ARBA00022723"/>
    </source>
</evidence>
<dbReference type="HAMAP" id="MF_00220_B">
    <property type="entry name" value="PyrC_classI_B"/>
    <property type="match status" value="1"/>
</dbReference>
<dbReference type="Gene3D" id="2.30.40.10">
    <property type="entry name" value="Urease, subunit C, domain 1"/>
    <property type="match status" value="1"/>
</dbReference>
<dbReference type="GO" id="GO:0005737">
    <property type="term" value="C:cytoplasm"/>
    <property type="evidence" value="ECO:0007669"/>
    <property type="project" value="TreeGrafter"/>
</dbReference>
<feature type="binding site" evidence="7">
    <location>
        <position position="60"/>
    </location>
    <ligand>
        <name>Zn(2+)</name>
        <dbReference type="ChEBI" id="CHEBI:29105"/>
        <label>1</label>
    </ligand>
</feature>
<dbReference type="InterPro" id="IPR002195">
    <property type="entry name" value="Dihydroorotase_CS"/>
</dbReference>
<feature type="binding site" evidence="7">
    <location>
        <position position="232"/>
    </location>
    <ligand>
        <name>Zn(2+)</name>
        <dbReference type="ChEBI" id="CHEBI:29105"/>
        <label>2</label>
    </ligand>
</feature>
<feature type="binding site" evidence="7">
    <location>
        <position position="62"/>
    </location>
    <ligand>
        <name>Zn(2+)</name>
        <dbReference type="ChEBI" id="CHEBI:29105"/>
        <label>1</label>
    </ligand>
</feature>
<comment type="similarity">
    <text evidence="2 7">Belongs to the metallo-dependent hydrolases superfamily. DHOase family. Class I DHOase subfamily.</text>
</comment>
<feature type="binding site" evidence="7">
    <location>
        <position position="152"/>
    </location>
    <ligand>
        <name>Zn(2+)</name>
        <dbReference type="ChEBI" id="CHEBI:29105"/>
        <label>2</label>
    </ligand>
</feature>
<keyword evidence="11" id="KW-1185">Reference proteome</keyword>
<keyword evidence="6 7" id="KW-0665">Pyrimidine biosynthesis</keyword>
<dbReference type="GO" id="GO:0008270">
    <property type="term" value="F:zinc ion binding"/>
    <property type="evidence" value="ECO:0007669"/>
    <property type="project" value="UniProtKB-UniRule"/>
</dbReference>
<dbReference type="GO" id="GO:0044205">
    <property type="term" value="P:'de novo' UMP biosynthetic process"/>
    <property type="evidence" value="ECO:0007669"/>
    <property type="project" value="UniProtKB-UniRule"/>
</dbReference>
<comment type="catalytic activity">
    <reaction evidence="7">
        <text>(S)-dihydroorotate + H2O = N-carbamoyl-L-aspartate + H(+)</text>
        <dbReference type="Rhea" id="RHEA:24296"/>
        <dbReference type="ChEBI" id="CHEBI:15377"/>
        <dbReference type="ChEBI" id="CHEBI:15378"/>
        <dbReference type="ChEBI" id="CHEBI:30864"/>
        <dbReference type="ChEBI" id="CHEBI:32814"/>
        <dbReference type="EC" id="3.5.2.3"/>
    </reaction>
</comment>
<feature type="binding site" evidence="7">
    <location>
        <position position="179"/>
    </location>
    <ligand>
        <name>Zn(2+)</name>
        <dbReference type="ChEBI" id="CHEBI:29105"/>
        <label>2</label>
    </ligand>
</feature>
<accession>A0AAP4B909</accession>
<dbReference type="Gene3D" id="3.20.20.140">
    <property type="entry name" value="Metal-dependent hydrolases"/>
    <property type="match status" value="1"/>
</dbReference>
<feature type="binding site" evidence="7">
    <location>
        <position position="152"/>
    </location>
    <ligand>
        <name>Zn(2+)</name>
        <dbReference type="ChEBI" id="CHEBI:29105"/>
        <label>1</label>
    </ligand>
</feature>
<evidence type="ECO:0000256" key="2">
    <source>
        <dbReference type="ARBA" id="ARBA00010286"/>
    </source>
</evidence>
<dbReference type="PROSITE" id="PS00482">
    <property type="entry name" value="DIHYDROOROTASE_1"/>
    <property type="match status" value="1"/>
</dbReference>
<dbReference type="InterPro" id="IPR011059">
    <property type="entry name" value="Metal-dep_hydrolase_composite"/>
</dbReference>
<dbReference type="Pfam" id="PF12890">
    <property type="entry name" value="DHOase"/>
    <property type="match status" value="1"/>
</dbReference>
<dbReference type="PANTHER" id="PTHR43668">
    <property type="entry name" value="ALLANTOINASE"/>
    <property type="match status" value="1"/>
</dbReference>
<comment type="caution">
    <text evidence="10">The sequence shown here is derived from an EMBL/GenBank/DDBJ whole genome shotgun (WGS) entry which is preliminary data.</text>
</comment>
<dbReference type="EC" id="3.5.2.3" evidence="7"/>
<dbReference type="PROSITE" id="PS00483">
    <property type="entry name" value="DIHYDROOROTASE_2"/>
    <property type="match status" value="1"/>
</dbReference>
<feature type="domain" description="Dihydroorotase catalytic" evidence="9">
    <location>
        <begin position="52"/>
        <end position="238"/>
    </location>
</feature>
<dbReference type="GO" id="GO:0004151">
    <property type="term" value="F:dihydroorotase activity"/>
    <property type="evidence" value="ECO:0007669"/>
    <property type="project" value="UniProtKB-UniRule"/>
</dbReference>
<evidence type="ECO:0000259" key="9">
    <source>
        <dbReference type="Pfam" id="PF12890"/>
    </source>
</evidence>
<feature type="binding site" evidence="7">
    <location>
        <position position="94"/>
    </location>
    <ligand>
        <name>substrate</name>
    </ligand>
</feature>
<dbReference type="InterPro" id="IPR024403">
    <property type="entry name" value="DHOase_cat"/>
</dbReference>
<dbReference type="PANTHER" id="PTHR43668:SF2">
    <property type="entry name" value="ALLANTOINASE"/>
    <property type="match status" value="1"/>
</dbReference>
<dbReference type="RefSeq" id="WP_283229464.1">
    <property type="nucleotide sequence ID" value="NZ_JASGBQ010000001.1"/>
</dbReference>
<name>A0AAP4B909_9FIRM</name>
<comment type="pathway">
    <text evidence="7">Pyrimidine metabolism; UMP biosynthesis via de novo pathway; (S)-dihydroorotate from bicarbonate: step 3/3.</text>
</comment>
<feature type="binding site" evidence="7">
    <location>
        <position position="305"/>
    </location>
    <ligand>
        <name>Zn(2+)</name>
        <dbReference type="ChEBI" id="CHEBI:29105"/>
        <label>1</label>
    </ligand>
</feature>
<evidence type="ECO:0000256" key="1">
    <source>
        <dbReference type="ARBA" id="ARBA00002368"/>
    </source>
</evidence>
<organism evidence="10 11">
    <name type="scientific">Fusibacillus kribbianus</name>
    <dbReference type="NCBI Taxonomy" id="3044208"/>
    <lineage>
        <taxon>Bacteria</taxon>
        <taxon>Bacillati</taxon>
        <taxon>Bacillota</taxon>
        <taxon>Clostridia</taxon>
        <taxon>Lachnospirales</taxon>
        <taxon>Lachnospiraceae</taxon>
        <taxon>Fusibacillus</taxon>
    </lineage>
</organism>
<dbReference type="EMBL" id="JASGBQ010000001">
    <property type="protein sequence ID" value="MDI9240953.1"/>
    <property type="molecule type" value="Genomic_DNA"/>
</dbReference>
<feature type="binding site" evidence="7">
    <location>
        <begin position="323"/>
        <end position="324"/>
    </location>
    <ligand>
        <name>substrate</name>
    </ligand>
</feature>
<evidence type="ECO:0000256" key="4">
    <source>
        <dbReference type="ARBA" id="ARBA00022801"/>
    </source>
</evidence>
<evidence type="ECO:0000259" key="8">
    <source>
        <dbReference type="Pfam" id="PF07969"/>
    </source>
</evidence>
<dbReference type="CDD" id="cd01317">
    <property type="entry name" value="DHOase_IIa"/>
    <property type="match status" value="1"/>
</dbReference>
<reference evidence="10 11" key="1">
    <citation type="submission" date="2023-05" db="EMBL/GenBank/DDBJ databases">
        <title>[ruminococcus] sp. nov., isolated from a pig farm feces dump.</title>
        <authorList>
            <person name="Chang Y.-H."/>
        </authorList>
    </citation>
    <scope>NUCLEOTIDE SEQUENCE [LARGE SCALE GENOMIC DNA]</scope>
    <source>
        <strain evidence="10 11">YH-rum2234</strain>
    </source>
</reference>
<comment type="function">
    <text evidence="1 7">Catalyzes the reversible cyclization of carbamoyl aspartate to dihydroorotate.</text>
</comment>
<comment type="cofactor">
    <cofactor evidence="7">
        <name>Zn(2+)</name>
        <dbReference type="ChEBI" id="CHEBI:29105"/>
    </cofactor>
    <text evidence="7">Binds 2 Zn(2+) ions per subunit.</text>
</comment>
<dbReference type="Pfam" id="PF07969">
    <property type="entry name" value="Amidohydro_3"/>
    <property type="match status" value="1"/>
</dbReference>
<dbReference type="Proteomes" id="UP001300383">
    <property type="component" value="Unassembled WGS sequence"/>
</dbReference>
<feature type="active site" evidence="7">
    <location>
        <position position="305"/>
    </location>
</feature>
<proteinExistence type="inferred from homology"/>
<keyword evidence="5 7" id="KW-0862">Zinc</keyword>
<evidence type="ECO:0000313" key="11">
    <source>
        <dbReference type="Proteomes" id="UP001300383"/>
    </source>
</evidence>
<feature type="binding site" evidence="7">
    <location>
        <begin position="62"/>
        <end position="64"/>
    </location>
    <ligand>
        <name>substrate</name>
    </ligand>
</feature>
<dbReference type="SUPFAM" id="SSF51556">
    <property type="entry name" value="Metallo-dependent hydrolases"/>
    <property type="match status" value="1"/>
</dbReference>
<dbReference type="InterPro" id="IPR032466">
    <property type="entry name" value="Metal_Hydrolase"/>
</dbReference>
<keyword evidence="3 7" id="KW-0479">Metal-binding</keyword>
<keyword evidence="4 7" id="KW-0378">Hydrolase</keyword>
<dbReference type="NCBIfam" id="TIGR00857">
    <property type="entry name" value="pyrC_multi"/>
    <property type="match status" value="1"/>
</dbReference>
<protein>
    <recommendedName>
        <fullName evidence="7">Dihydroorotase</fullName>
        <shortName evidence="7">DHOase</shortName>
        <ecNumber evidence="7">3.5.2.3</ecNumber>
    </recommendedName>
</protein>
<gene>
    <name evidence="7" type="primary">pyrC</name>
    <name evidence="10" type="ORF">QJ036_00485</name>
</gene>
<dbReference type="GO" id="GO:0006145">
    <property type="term" value="P:purine nucleobase catabolic process"/>
    <property type="evidence" value="ECO:0007669"/>
    <property type="project" value="TreeGrafter"/>
</dbReference>